<name>A0A177EAB9_9BACT</name>
<evidence type="ECO:0000256" key="1">
    <source>
        <dbReference type="SAM" id="MobiDB-lite"/>
    </source>
</evidence>
<feature type="compositionally biased region" description="Pro residues" evidence="1">
    <location>
        <begin position="10"/>
        <end position="47"/>
    </location>
</feature>
<dbReference type="AlphaFoldDB" id="A0A177EAB9"/>
<keyword evidence="3" id="KW-1185">Reference proteome</keyword>
<gene>
    <name evidence="2" type="ORF">TH606_04280</name>
</gene>
<accession>A0A177EAB9</accession>
<comment type="caution">
    <text evidence="2">The sequence shown here is derived from an EMBL/GenBank/DDBJ whole genome shotgun (WGS) entry which is preliminary data.</text>
</comment>
<sequence length="202" mass="21627">MVNAQDKPPLLNPPTVPRYNQTPPPPPAPEQVPRPPVGGVMQPPPPVQSGIVSTGTQQDIIKNAALAVATAQKAKMYLTAGKVWSMVAPRGEVEVKAAIVYDGTAVAVLHFNPLDGSILPLGVHVVARGVSPQIIENVKRNLPAIISSLEVLNGAEYREPENAWCVPLAYKNMIVAHLKIYGDGIHVVPDYPANQEMQAYGK</sequence>
<protein>
    <submittedName>
        <fullName evidence="2">Uncharacterized protein</fullName>
    </submittedName>
</protein>
<evidence type="ECO:0000313" key="3">
    <source>
        <dbReference type="Proteomes" id="UP000076964"/>
    </source>
</evidence>
<dbReference type="Proteomes" id="UP000076964">
    <property type="component" value="Unassembled WGS sequence"/>
</dbReference>
<dbReference type="EMBL" id="LSFI01000016">
    <property type="protein sequence ID" value="OAG27959.1"/>
    <property type="molecule type" value="Genomic_DNA"/>
</dbReference>
<organism evidence="2 3">
    <name type="scientific">Thermodesulfatator autotrophicus</name>
    <dbReference type="NCBI Taxonomy" id="1795632"/>
    <lineage>
        <taxon>Bacteria</taxon>
        <taxon>Pseudomonadati</taxon>
        <taxon>Thermodesulfobacteriota</taxon>
        <taxon>Thermodesulfobacteria</taxon>
        <taxon>Thermodesulfobacteriales</taxon>
        <taxon>Thermodesulfatatoraceae</taxon>
        <taxon>Thermodesulfatator</taxon>
    </lineage>
</organism>
<feature type="region of interest" description="Disordered" evidence="1">
    <location>
        <begin position="1"/>
        <end position="52"/>
    </location>
</feature>
<evidence type="ECO:0000313" key="2">
    <source>
        <dbReference type="EMBL" id="OAG27959.1"/>
    </source>
</evidence>
<proteinExistence type="predicted"/>
<reference evidence="2 3" key="1">
    <citation type="submission" date="2016-02" db="EMBL/GenBank/DDBJ databases">
        <title>Draft genome sequence of Thermodesulfatator sp. S606.</title>
        <authorList>
            <person name="Lai Q."/>
            <person name="Cao J."/>
            <person name="Dupont S."/>
            <person name="Shao Z."/>
            <person name="Jebbar M."/>
            <person name="Alain K."/>
        </authorList>
    </citation>
    <scope>NUCLEOTIDE SEQUENCE [LARGE SCALE GENOMIC DNA]</scope>
    <source>
        <strain evidence="2 3">S606</strain>
    </source>
</reference>